<dbReference type="EMBL" id="BK014925">
    <property type="protein sequence ID" value="DAD82850.1"/>
    <property type="molecule type" value="Genomic_DNA"/>
</dbReference>
<reference evidence="1" key="1">
    <citation type="journal article" date="2021" name="Proc. Natl. Acad. Sci. U.S.A.">
        <title>A Catalog of Tens of Thousands of Viruses from Human Metagenomes Reveals Hidden Associations with Chronic Diseases.</title>
        <authorList>
            <person name="Tisza M.J."/>
            <person name="Buck C.B."/>
        </authorList>
    </citation>
    <scope>NUCLEOTIDE SEQUENCE</scope>
    <source>
        <strain evidence="1">CtXZx16</strain>
    </source>
</reference>
<organism evidence="1">
    <name type="scientific">Siphoviridae sp. ctXZx16</name>
    <dbReference type="NCBI Taxonomy" id="2826371"/>
    <lineage>
        <taxon>Viruses</taxon>
        <taxon>Duplodnaviria</taxon>
        <taxon>Heunggongvirae</taxon>
        <taxon>Uroviricota</taxon>
        <taxon>Caudoviricetes</taxon>
    </lineage>
</organism>
<evidence type="ECO:0000313" key="1">
    <source>
        <dbReference type="EMBL" id="DAD82850.1"/>
    </source>
</evidence>
<accession>A0A8S5MKU6</accession>
<protein>
    <submittedName>
        <fullName evidence="1">Uncharacterized protein</fullName>
    </submittedName>
</protein>
<sequence length="372" mass="41274">MKGYMINDKNYKVGDIINIRNMNDIDVPCIWLNPLEATIDCTLKPGLSFCEVEFCDISVPSIPYLCEVQNGIEKCTVVCILNFETMLLIGHEYIELLAEKTPSFSEKGTSDEVKITNNNGVYEMTQVRFPRSSVIMSTQQSNKVEIKNYKSALFCGCDDKINVDVENSCTIINVSKYSDKGNINVKGENNTVNAIGCNINATMRYGKLNGINSFIVYSGSNTIINATKSRLCVSNGRNDTINIYGNTVANIDSGCATINIFGNNSKVNINSSGNCRNIKVTIYANNTRVCSQGEATTIECYGVGSMISCYGEKSVVRAKKGNWITIAKYQEPEEDDWGFTPYSIKNIETIYVDNNLAKGNEFYEVITNKIID</sequence>
<name>A0A8S5MKU6_9CAUD</name>
<proteinExistence type="predicted"/>